<dbReference type="Proteomes" id="UP000616151">
    <property type="component" value="Unassembled WGS sequence"/>
</dbReference>
<accession>A0ACC5R6A3</accession>
<comment type="caution">
    <text evidence="1">The sequence shown here is derived from an EMBL/GenBank/DDBJ whole genome shotgun (WGS) entry which is preliminary data.</text>
</comment>
<dbReference type="EMBL" id="JAENHL010000007">
    <property type="protein sequence ID" value="MBK1868112.1"/>
    <property type="molecule type" value="Genomic_DNA"/>
</dbReference>
<reference evidence="1" key="1">
    <citation type="submission" date="2021-01" db="EMBL/GenBank/DDBJ databases">
        <authorList>
            <person name="Sun Q."/>
        </authorList>
    </citation>
    <scope>NUCLEOTIDE SEQUENCE</scope>
    <source>
        <strain evidence="1">YIM B02566</strain>
    </source>
</reference>
<organism evidence="1 2">
    <name type="scientific">Taklimakanibacter albus</name>
    <dbReference type="NCBI Taxonomy" id="2800327"/>
    <lineage>
        <taxon>Bacteria</taxon>
        <taxon>Pseudomonadati</taxon>
        <taxon>Pseudomonadota</taxon>
        <taxon>Alphaproteobacteria</taxon>
        <taxon>Hyphomicrobiales</taxon>
        <taxon>Aestuariivirgaceae</taxon>
        <taxon>Taklimakanibacter</taxon>
    </lineage>
</organism>
<evidence type="ECO:0000313" key="2">
    <source>
        <dbReference type="Proteomes" id="UP000616151"/>
    </source>
</evidence>
<gene>
    <name evidence="1" type="ORF">JHL16_17300</name>
</gene>
<name>A0ACC5R6A3_9HYPH</name>
<protein>
    <submittedName>
        <fullName evidence="1">DUF58 domain-containing protein</fullName>
    </submittedName>
</protein>
<sequence>MALSLSALGRSKGIARPHGTAAGPDKGVHVATEDLVALEAQARDFGFLAKRPVDRLLAGRHSSHRRGRGLAFEELRNYLPGDDIRSIDWRVTARSGKPFVRIYDEERDRPALIVVDQRMNMFFGSRLKMKSVSAAETAALCAWRVMALGDRVGGFIFNDSDIDERVPQHSRAAVIGFAGALAKQNGELAADLEVERGTGQLDLVLEKVAAVAHHDHLVIVISDFEGHGPRTRDLLLRLTVSNDVIAMLVYDPFMLDLPEKGEIVVSGGNLQVELAMGHGKVRSGITDFAKRHGDALLAWQQELGLPMLLVSAAEETAPQLRRTLGQLAWRQRRR</sequence>
<keyword evidence="2" id="KW-1185">Reference proteome</keyword>
<evidence type="ECO:0000313" key="1">
    <source>
        <dbReference type="EMBL" id="MBK1868112.1"/>
    </source>
</evidence>
<proteinExistence type="predicted"/>